<feature type="domain" description="Recombinase" evidence="6">
    <location>
        <begin position="179"/>
        <end position="305"/>
    </location>
</feature>
<dbReference type="Proteomes" id="UP001207337">
    <property type="component" value="Unassembled WGS sequence"/>
</dbReference>
<dbReference type="PANTHER" id="PTHR30461:SF2">
    <property type="entry name" value="SERINE RECOMBINASE PINE-RELATED"/>
    <property type="match status" value="1"/>
</dbReference>
<dbReference type="InterPro" id="IPR011109">
    <property type="entry name" value="DNA_bind_recombinase_dom"/>
</dbReference>
<dbReference type="SUPFAM" id="SSF53041">
    <property type="entry name" value="Resolvase-like"/>
    <property type="match status" value="1"/>
</dbReference>
<proteinExistence type="predicted"/>
<dbReference type="PANTHER" id="PTHR30461">
    <property type="entry name" value="DNA-INVERTASE FROM LAMBDOID PROPHAGE"/>
    <property type="match status" value="1"/>
</dbReference>
<feature type="domain" description="Resolvase/invertase-type recombinase catalytic" evidence="5">
    <location>
        <begin position="5"/>
        <end position="167"/>
    </location>
</feature>
<dbReference type="Gene3D" id="3.40.50.1390">
    <property type="entry name" value="Resolvase, N-terminal catalytic domain"/>
    <property type="match status" value="1"/>
</dbReference>
<evidence type="ECO:0000313" key="7">
    <source>
        <dbReference type="EMBL" id="MCW9712943.1"/>
    </source>
</evidence>
<feature type="compositionally biased region" description="Basic and acidic residues" evidence="4">
    <location>
        <begin position="16"/>
        <end position="27"/>
    </location>
</feature>
<dbReference type="Pfam" id="PF13408">
    <property type="entry name" value="Zn_ribbon_recom"/>
    <property type="match status" value="1"/>
</dbReference>
<gene>
    <name evidence="7" type="ORF">LQ318_08500</name>
</gene>
<evidence type="ECO:0000256" key="4">
    <source>
        <dbReference type="SAM" id="MobiDB-lite"/>
    </source>
</evidence>
<evidence type="ECO:0000259" key="5">
    <source>
        <dbReference type="PROSITE" id="PS51736"/>
    </source>
</evidence>
<feature type="coiled-coil region" evidence="3">
    <location>
        <begin position="392"/>
        <end position="470"/>
    </location>
</feature>
<dbReference type="Pfam" id="PF00239">
    <property type="entry name" value="Resolvase"/>
    <property type="match status" value="1"/>
</dbReference>
<feature type="region of interest" description="Disordered" evidence="4">
    <location>
        <begin position="1"/>
        <end position="27"/>
    </location>
</feature>
<organism evidence="7 8">
    <name type="scientific">Fodinibius salicampi</name>
    <dbReference type="NCBI Taxonomy" id="1920655"/>
    <lineage>
        <taxon>Bacteria</taxon>
        <taxon>Pseudomonadati</taxon>
        <taxon>Balneolota</taxon>
        <taxon>Balneolia</taxon>
        <taxon>Balneolales</taxon>
        <taxon>Balneolaceae</taxon>
        <taxon>Fodinibius</taxon>
    </lineage>
</organism>
<dbReference type="SMART" id="SM00857">
    <property type="entry name" value="Resolvase"/>
    <property type="match status" value="1"/>
</dbReference>
<evidence type="ECO:0000256" key="3">
    <source>
        <dbReference type="SAM" id="Coils"/>
    </source>
</evidence>
<sequence>MSEPKAYSYIRFSTPEQKEGDTERRQTDAIENAENYADDEGLKLVSLRDEGISGFSGKHITEGALGEFLDKVKANKITAGSCLLIENIDRLTRLEPLKAQRLLIDILDAGIKLVVLGGGRRWEITEENYSKNGNIYRLTGEIQRAHDESKRKSEMLQETWQEKRKKAKEGGKKLTEICPMWLKLSDDKTEFKEREEVVEVIQKMFEMKLDKKGTYRIMKELNKKSYPFLEKSDRNSTGKWAKSTINRYLRDRRLIGEYNPHLKNRQTNEERKKIEGEVWEDYYPEVIKKNNFDAVQELMDQNSENNTGGPTGKMSNLFRHIVKCSECGGAMHHQNKGNGLRYLRCYNAQKGECEQTDTVRYDLYFEPSLLDYCKGLSVEELLPDAEQRDLKIKRKENELLSVKGALNDVKNKIKNYERILGETTSLKRQKRYDEILDDLDDEAEKLNQKIKDIEAELTQLREVAERTGQRIKDITDLWKRVEELDGQALIDLRVKLNQKLRRLIDKIEVGWKENIKGGQFLKLDLYFANEILREMRIPGDHKLPRKDESKGDVPLIALKDFEVSS</sequence>
<evidence type="ECO:0000256" key="1">
    <source>
        <dbReference type="ARBA" id="ARBA00023125"/>
    </source>
</evidence>
<keyword evidence="1" id="KW-0238">DNA-binding</keyword>
<dbReference type="InterPro" id="IPR050639">
    <property type="entry name" value="SSR_resolvase"/>
</dbReference>
<dbReference type="CDD" id="cd00338">
    <property type="entry name" value="Ser_Recombinase"/>
    <property type="match status" value="1"/>
</dbReference>
<dbReference type="PROSITE" id="PS51736">
    <property type="entry name" value="RECOMBINASES_3"/>
    <property type="match status" value="1"/>
</dbReference>
<dbReference type="InterPro" id="IPR006119">
    <property type="entry name" value="Resolv_N"/>
</dbReference>
<reference evidence="7 8" key="1">
    <citation type="submission" date="2021-11" db="EMBL/GenBank/DDBJ databases">
        <title>Aliifidinibius sp. nov., a new bacterium isolated from saline soil.</title>
        <authorList>
            <person name="Galisteo C."/>
            <person name="De La Haba R."/>
            <person name="Sanchez-Porro C."/>
            <person name="Ventosa A."/>
        </authorList>
    </citation>
    <scope>NUCLEOTIDE SEQUENCE [LARGE SCALE GENOMIC DNA]</scope>
    <source>
        <strain evidence="7 8">KACC 190600</strain>
    </source>
</reference>
<dbReference type="Pfam" id="PF07508">
    <property type="entry name" value="Recombinase"/>
    <property type="match status" value="1"/>
</dbReference>
<name>A0ABT3PYK7_9BACT</name>
<comment type="caution">
    <text evidence="7">The sequence shown here is derived from an EMBL/GenBank/DDBJ whole genome shotgun (WGS) entry which is preliminary data.</text>
</comment>
<dbReference type="InterPro" id="IPR038109">
    <property type="entry name" value="DNA_bind_recomb_sf"/>
</dbReference>
<dbReference type="Gene3D" id="3.90.1750.20">
    <property type="entry name" value="Putative Large Serine Recombinase, Chain B, Domain 2"/>
    <property type="match status" value="1"/>
</dbReference>
<evidence type="ECO:0000259" key="6">
    <source>
        <dbReference type="PROSITE" id="PS51737"/>
    </source>
</evidence>
<evidence type="ECO:0000256" key="2">
    <source>
        <dbReference type="ARBA" id="ARBA00023172"/>
    </source>
</evidence>
<accession>A0ABT3PYK7</accession>
<keyword evidence="3" id="KW-0175">Coiled coil</keyword>
<dbReference type="RefSeq" id="WP_265789299.1">
    <property type="nucleotide sequence ID" value="NZ_BAABRS010000002.1"/>
</dbReference>
<dbReference type="InterPro" id="IPR025827">
    <property type="entry name" value="Zn_ribbon_recom_dom"/>
</dbReference>
<dbReference type="InterPro" id="IPR036162">
    <property type="entry name" value="Resolvase-like_N_sf"/>
</dbReference>
<dbReference type="PROSITE" id="PS51737">
    <property type="entry name" value="RECOMBINASE_DNA_BIND"/>
    <property type="match status" value="1"/>
</dbReference>
<evidence type="ECO:0000313" key="8">
    <source>
        <dbReference type="Proteomes" id="UP001207337"/>
    </source>
</evidence>
<keyword evidence="2" id="KW-0233">DNA recombination</keyword>
<protein>
    <submittedName>
        <fullName evidence="7">Recombinase family protein</fullName>
    </submittedName>
</protein>
<keyword evidence="8" id="KW-1185">Reference proteome</keyword>
<dbReference type="EMBL" id="JAJNDC010000002">
    <property type="protein sequence ID" value="MCW9712943.1"/>
    <property type="molecule type" value="Genomic_DNA"/>
</dbReference>